<dbReference type="GO" id="GO:0016887">
    <property type="term" value="F:ATP hydrolysis activity"/>
    <property type="evidence" value="ECO:0007669"/>
    <property type="project" value="InterPro"/>
</dbReference>
<reference evidence="6" key="1">
    <citation type="submission" date="2022-03" db="EMBL/GenBank/DDBJ databases">
        <title>The complete genome sequence of a Methyloterrigena soli.</title>
        <authorList>
            <person name="Zi Z."/>
        </authorList>
    </citation>
    <scope>NUCLEOTIDE SEQUENCE</scope>
    <source>
        <strain evidence="6">M48</strain>
    </source>
</reference>
<gene>
    <name evidence="6" type="ORF">ML536_15365</name>
</gene>
<dbReference type="Proteomes" id="UP001156140">
    <property type="component" value="Unassembled WGS sequence"/>
</dbReference>
<dbReference type="RefSeq" id="WP_035031229.1">
    <property type="nucleotide sequence ID" value="NZ_JAKETQ010000001.1"/>
</dbReference>
<feature type="domain" description="ABC transporter" evidence="5">
    <location>
        <begin position="7"/>
        <end position="229"/>
    </location>
</feature>
<dbReference type="InterPro" id="IPR017871">
    <property type="entry name" value="ABC_transporter-like_CS"/>
</dbReference>
<dbReference type="Gene3D" id="3.40.50.300">
    <property type="entry name" value="P-loop containing nucleotide triphosphate hydrolases"/>
    <property type="match status" value="1"/>
</dbReference>
<dbReference type="InterPro" id="IPR003593">
    <property type="entry name" value="AAA+_ATPase"/>
</dbReference>
<evidence type="ECO:0000259" key="5">
    <source>
        <dbReference type="PROSITE" id="PS50893"/>
    </source>
</evidence>
<dbReference type="SMART" id="SM00382">
    <property type="entry name" value="AAA"/>
    <property type="match status" value="1"/>
</dbReference>
<evidence type="ECO:0000256" key="3">
    <source>
        <dbReference type="ARBA" id="ARBA00022741"/>
    </source>
</evidence>
<dbReference type="EMBL" id="JALAZD010000001">
    <property type="protein sequence ID" value="MCI0128208.1"/>
    <property type="molecule type" value="Genomic_DNA"/>
</dbReference>
<evidence type="ECO:0000256" key="4">
    <source>
        <dbReference type="ARBA" id="ARBA00022840"/>
    </source>
</evidence>
<accession>A0AA41QQ29</accession>
<proteinExistence type="inferred from homology"/>
<dbReference type="InterPro" id="IPR003439">
    <property type="entry name" value="ABC_transporter-like_ATP-bd"/>
</dbReference>
<keyword evidence="7" id="KW-1185">Reference proteome</keyword>
<name>A0AA41QQ29_9HYPH</name>
<keyword evidence="2" id="KW-0813">Transport</keyword>
<dbReference type="InterPro" id="IPR050166">
    <property type="entry name" value="ABC_transporter_ATP-bind"/>
</dbReference>
<dbReference type="PANTHER" id="PTHR42788:SF20">
    <property type="entry name" value="ABC TRANSPORTER ATP-BINDING PROTEIN"/>
    <property type="match status" value="1"/>
</dbReference>
<evidence type="ECO:0000313" key="6">
    <source>
        <dbReference type="EMBL" id="MCI0128208.1"/>
    </source>
</evidence>
<dbReference type="GO" id="GO:0005524">
    <property type="term" value="F:ATP binding"/>
    <property type="evidence" value="ECO:0007669"/>
    <property type="project" value="UniProtKB-KW"/>
</dbReference>
<keyword evidence="3" id="KW-0547">Nucleotide-binding</keyword>
<dbReference type="SUPFAM" id="SSF52540">
    <property type="entry name" value="P-loop containing nucleoside triphosphate hydrolases"/>
    <property type="match status" value="1"/>
</dbReference>
<comment type="similarity">
    <text evidence="1">Belongs to the ABC transporter superfamily.</text>
</comment>
<dbReference type="PROSITE" id="PS50893">
    <property type="entry name" value="ABC_TRANSPORTER_2"/>
    <property type="match status" value="1"/>
</dbReference>
<sequence>MADGPELKIDIAEKRFPVLPAPLYVDLDIDVPGGQVLALVGPSGIGKSSLLRLVAGIDTDYVGTITIGGVSAEAAPPPGFVFQDSRLLPWLTAIDNITAVNPAITRAQGEAMLERVGLQGFADAYPHQLSGGMQRRVALARAFSVNSRLLLLDEPFVSLDRHLVAGLQKVLLGLMASERPTAILVTHLPEDAALLADRAIVLDGRPARVVADIAFESRRGERDPQELLRLTQLLSTYSEEKAL</sequence>
<dbReference type="InterPro" id="IPR027417">
    <property type="entry name" value="P-loop_NTPase"/>
</dbReference>
<evidence type="ECO:0000256" key="1">
    <source>
        <dbReference type="ARBA" id="ARBA00005417"/>
    </source>
</evidence>
<evidence type="ECO:0000313" key="7">
    <source>
        <dbReference type="Proteomes" id="UP001156140"/>
    </source>
</evidence>
<keyword evidence="4 6" id="KW-0067">ATP-binding</keyword>
<organism evidence="6 7">
    <name type="scientific">Paradevosia shaoguanensis</name>
    <dbReference type="NCBI Taxonomy" id="1335043"/>
    <lineage>
        <taxon>Bacteria</taxon>
        <taxon>Pseudomonadati</taxon>
        <taxon>Pseudomonadota</taxon>
        <taxon>Alphaproteobacteria</taxon>
        <taxon>Hyphomicrobiales</taxon>
        <taxon>Devosiaceae</taxon>
        <taxon>Paradevosia</taxon>
    </lineage>
</organism>
<dbReference type="PANTHER" id="PTHR42788">
    <property type="entry name" value="TAURINE IMPORT ATP-BINDING PROTEIN-RELATED"/>
    <property type="match status" value="1"/>
</dbReference>
<dbReference type="PROSITE" id="PS00211">
    <property type="entry name" value="ABC_TRANSPORTER_1"/>
    <property type="match status" value="1"/>
</dbReference>
<dbReference type="Pfam" id="PF00005">
    <property type="entry name" value="ABC_tran"/>
    <property type="match status" value="1"/>
</dbReference>
<evidence type="ECO:0000256" key="2">
    <source>
        <dbReference type="ARBA" id="ARBA00022448"/>
    </source>
</evidence>
<dbReference type="AlphaFoldDB" id="A0AA41QQ29"/>
<protein>
    <submittedName>
        <fullName evidence="6">ATP-binding cassette domain-containing protein</fullName>
    </submittedName>
</protein>
<comment type="caution">
    <text evidence="6">The sequence shown here is derived from an EMBL/GenBank/DDBJ whole genome shotgun (WGS) entry which is preliminary data.</text>
</comment>